<evidence type="ECO:0000256" key="1">
    <source>
        <dbReference type="SAM" id="MobiDB-lite"/>
    </source>
</evidence>
<dbReference type="Proteomes" id="UP001291309">
    <property type="component" value="Unassembled WGS sequence"/>
</dbReference>
<keyword evidence="2" id="KW-1133">Transmembrane helix</keyword>
<keyword evidence="4" id="KW-1185">Reference proteome</keyword>
<protein>
    <submittedName>
        <fullName evidence="3">Uncharacterized protein</fullName>
    </submittedName>
</protein>
<evidence type="ECO:0000313" key="3">
    <source>
        <dbReference type="EMBL" id="MDY7232612.1"/>
    </source>
</evidence>
<dbReference type="EMBL" id="JAXIVS010000021">
    <property type="protein sequence ID" value="MDY7232612.1"/>
    <property type="molecule type" value="Genomic_DNA"/>
</dbReference>
<dbReference type="RefSeq" id="WP_321551324.1">
    <property type="nucleotide sequence ID" value="NZ_JAXIVS010000021.1"/>
</dbReference>
<feature type="transmembrane region" description="Helical" evidence="2">
    <location>
        <begin position="92"/>
        <end position="114"/>
    </location>
</feature>
<evidence type="ECO:0000256" key="2">
    <source>
        <dbReference type="SAM" id="Phobius"/>
    </source>
</evidence>
<keyword evidence="2" id="KW-0472">Membrane</keyword>
<feature type="transmembrane region" description="Helical" evidence="2">
    <location>
        <begin position="59"/>
        <end position="80"/>
    </location>
</feature>
<sequence length="182" mass="20824">MKDVQTKNIRLDQTEQKQLLHKLYTTTFLFFLPAFVLWVLGMVLGWFTRPPSTDTWQDLIVSALFATAILYYGFVVHILSDRVRRDTWLKHLLVAVPVMGAAFLLYTFHFSGATRRLAQFVSSIAHLEVEAGNIISNILSWIASGVTGNLAYDFIKRALKKQNTRKKPTRQRNKKAGPQQTI</sequence>
<feature type="transmembrane region" description="Helical" evidence="2">
    <location>
        <begin position="134"/>
        <end position="155"/>
    </location>
</feature>
<feature type="transmembrane region" description="Helical" evidence="2">
    <location>
        <begin position="23"/>
        <end position="47"/>
    </location>
</feature>
<feature type="region of interest" description="Disordered" evidence="1">
    <location>
        <begin position="162"/>
        <end position="182"/>
    </location>
</feature>
<keyword evidence="2" id="KW-0812">Transmembrane</keyword>
<gene>
    <name evidence="3" type="ORF">SYV04_39870</name>
</gene>
<accession>A0ABU5HHJ0</accession>
<feature type="compositionally biased region" description="Basic residues" evidence="1">
    <location>
        <begin position="162"/>
        <end position="175"/>
    </location>
</feature>
<reference evidence="3 4" key="1">
    <citation type="submission" date="2023-12" db="EMBL/GenBank/DDBJ databases">
        <title>the genome sequence of Hyalangium sp. s54d21.</title>
        <authorList>
            <person name="Zhang X."/>
        </authorList>
    </citation>
    <scope>NUCLEOTIDE SEQUENCE [LARGE SCALE GENOMIC DNA]</scope>
    <source>
        <strain evidence="4">s54d21</strain>
    </source>
</reference>
<comment type="caution">
    <text evidence="3">The sequence shown here is derived from an EMBL/GenBank/DDBJ whole genome shotgun (WGS) entry which is preliminary data.</text>
</comment>
<organism evidence="3 4">
    <name type="scientific">Hyalangium rubrum</name>
    <dbReference type="NCBI Taxonomy" id="3103134"/>
    <lineage>
        <taxon>Bacteria</taxon>
        <taxon>Pseudomonadati</taxon>
        <taxon>Myxococcota</taxon>
        <taxon>Myxococcia</taxon>
        <taxon>Myxococcales</taxon>
        <taxon>Cystobacterineae</taxon>
        <taxon>Archangiaceae</taxon>
        <taxon>Hyalangium</taxon>
    </lineage>
</organism>
<name>A0ABU5HHJ0_9BACT</name>
<evidence type="ECO:0000313" key="4">
    <source>
        <dbReference type="Proteomes" id="UP001291309"/>
    </source>
</evidence>
<proteinExistence type="predicted"/>